<evidence type="ECO:0000256" key="1">
    <source>
        <dbReference type="ARBA" id="ARBA00004496"/>
    </source>
</evidence>
<dbReference type="SMART" id="SM00245">
    <property type="entry name" value="TSPc"/>
    <property type="match status" value="1"/>
</dbReference>
<reference evidence="11 12" key="1">
    <citation type="submission" date="2019-10" db="EMBL/GenBank/DDBJ databases">
        <title>Draft Genome Sequence of Cytophagaceae sp. SJW1-29.</title>
        <authorList>
            <person name="Choi A."/>
        </authorList>
    </citation>
    <scope>NUCLEOTIDE SEQUENCE [LARGE SCALE GENOMIC DNA]</scope>
    <source>
        <strain evidence="11 12">SJW1-29</strain>
    </source>
</reference>
<dbReference type="RefSeq" id="WP_152758975.1">
    <property type="nucleotide sequence ID" value="NZ_WHLY01000002.1"/>
</dbReference>
<keyword evidence="6 7" id="KW-0720">Serine protease</keyword>
<evidence type="ECO:0000313" key="12">
    <source>
        <dbReference type="Proteomes" id="UP000479293"/>
    </source>
</evidence>
<protein>
    <recommendedName>
        <fullName evidence="7">Tricorn protease homolog</fullName>
        <ecNumber evidence="7">3.4.21.-</ecNumber>
    </recommendedName>
</protein>
<dbReference type="Pfam" id="PF03572">
    <property type="entry name" value="Peptidase_S41"/>
    <property type="match status" value="1"/>
</dbReference>
<feature type="domain" description="Tail specific protease" evidence="10">
    <location>
        <begin position="875"/>
        <end position="1067"/>
    </location>
</feature>
<dbReference type="EMBL" id="WHLY01000002">
    <property type="protein sequence ID" value="MPR33595.1"/>
    <property type="molecule type" value="Genomic_DNA"/>
</dbReference>
<dbReference type="Gene3D" id="2.30.42.10">
    <property type="match status" value="1"/>
</dbReference>
<keyword evidence="4 7" id="KW-0645">Protease</keyword>
<keyword evidence="12" id="KW-1185">Reference proteome</keyword>
<dbReference type="PANTHER" id="PTHR43253:SF1">
    <property type="entry name" value="TRICORN PROTEASE HOMOLOG 2-RELATED"/>
    <property type="match status" value="1"/>
</dbReference>
<dbReference type="SUPFAM" id="SSF50156">
    <property type="entry name" value="PDZ domain-like"/>
    <property type="match status" value="1"/>
</dbReference>
<keyword evidence="3 7" id="KW-0963">Cytoplasm</keyword>
<dbReference type="Gene3D" id="3.90.226.10">
    <property type="entry name" value="2-enoyl-CoA Hydratase, Chain A, domain 1"/>
    <property type="match status" value="1"/>
</dbReference>
<evidence type="ECO:0000256" key="7">
    <source>
        <dbReference type="PIRNR" id="PIRNR036421"/>
    </source>
</evidence>
<dbReference type="InterPro" id="IPR036034">
    <property type="entry name" value="PDZ_sf"/>
</dbReference>
<evidence type="ECO:0000256" key="3">
    <source>
        <dbReference type="ARBA" id="ARBA00022490"/>
    </source>
</evidence>
<comment type="caution">
    <text evidence="11">The sequence shown here is derived from an EMBL/GenBank/DDBJ whole genome shotgun (WGS) entry which is preliminary data.</text>
</comment>
<dbReference type="PANTHER" id="PTHR43253">
    <property type="entry name" value="TRICORN PROTEASE HOMOLOG 2-RELATED"/>
    <property type="match status" value="1"/>
</dbReference>
<feature type="active site" description="Nucleophile" evidence="8">
    <location>
        <position position="997"/>
    </location>
</feature>
<evidence type="ECO:0000256" key="5">
    <source>
        <dbReference type="ARBA" id="ARBA00022801"/>
    </source>
</evidence>
<name>A0A7C9BI77_9BACT</name>
<evidence type="ECO:0000256" key="4">
    <source>
        <dbReference type="ARBA" id="ARBA00022670"/>
    </source>
</evidence>
<evidence type="ECO:0000256" key="2">
    <source>
        <dbReference type="ARBA" id="ARBA00008524"/>
    </source>
</evidence>
<dbReference type="GO" id="GO:0005737">
    <property type="term" value="C:cytoplasm"/>
    <property type="evidence" value="ECO:0007669"/>
    <property type="project" value="UniProtKB-SubCell"/>
</dbReference>
<feature type="region of interest" description="Disordered" evidence="9">
    <location>
        <begin position="550"/>
        <end position="593"/>
    </location>
</feature>
<dbReference type="Pfam" id="PF14684">
    <property type="entry name" value="Tricorn_C1"/>
    <property type="match status" value="1"/>
</dbReference>
<feature type="compositionally biased region" description="Basic and acidic residues" evidence="9">
    <location>
        <begin position="554"/>
        <end position="593"/>
    </location>
</feature>
<keyword evidence="5 7" id="KW-0378">Hydrolase</keyword>
<dbReference type="Gene3D" id="2.120.10.60">
    <property type="entry name" value="Tricorn protease N-terminal domain"/>
    <property type="match status" value="1"/>
</dbReference>
<comment type="similarity">
    <text evidence="2 7">Belongs to the peptidase S41B family.</text>
</comment>
<dbReference type="AlphaFoldDB" id="A0A7C9BI77"/>
<proteinExistence type="inferred from homology"/>
<dbReference type="GO" id="GO:0006508">
    <property type="term" value="P:proteolysis"/>
    <property type="evidence" value="ECO:0007669"/>
    <property type="project" value="UniProtKB-UniRule"/>
</dbReference>
<comment type="function">
    <text evidence="7">Degrades oligopeptides.</text>
</comment>
<evidence type="ECO:0000313" key="11">
    <source>
        <dbReference type="EMBL" id="MPR33595.1"/>
    </source>
</evidence>
<accession>A0A7C9BI77</accession>
<evidence type="ECO:0000256" key="6">
    <source>
        <dbReference type="ARBA" id="ARBA00022825"/>
    </source>
</evidence>
<dbReference type="InterPro" id="IPR029045">
    <property type="entry name" value="ClpP/crotonase-like_dom_sf"/>
</dbReference>
<dbReference type="CDD" id="cd07562">
    <property type="entry name" value="Peptidase_S41_TRI"/>
    <property type="match status" value="1"/>
</dbReference>
<dbReference type="GO" id="GO:0008236">
    <property type="term" value="F:serine-type peptidase activity"/>
    <property type="evidence" value="ECO:0007669"/>
    <property type="project" value="UniProtKB-UniRule"/>
</dbReference>
<dbReference type="Gene3D" id="3.30.750.44">
    <property type="match status" value="1"/>
</dbReference>
<dbReference type="InterPro" id="IPR012393">
    <property type="entry name" value="Tricorn_protease"/>
</dbReference>
<dbReference type="SUPFAM" id="SSF52096">
    <property type="entry name" value="ClpP/crotonase"/>
    <property type="match status" value="1"/>
</dbReference>
<organism evidence="11 12">
    <name type="scientific">Salmonirosea aquatica</name>
    <dbReference type="NCBI Taxonomy" id="2654236"/>
    <lineage>
        <taxon>Bacteria</taxon>
        <taxon>Pseudomonadati</taxon>
        <taxon>Bacteroidota</taxon>
        <taxon>Cytophagia</taxon>
        <taxon>Cytophagales</taxon>
        <taxon>Spirosomataceae</taxon>
        <taxon>Salmonirosea</taxon>
    </lineage>
</organism>
<dbReference type="InterPro" id="IPR005151">
    <property type="entry name" value="Tail-specific_protease"/>
</dbReference>
<evidence type="ECO:0000259" key="10">
    <source>
        <dbReference type="SMART" id="SM00245"/>
    </source>
</evidence>
<sequence>MTHVFPPRRLADSVRTLPKLIWLGIICLSITDSFAQGTRLLQQPTLSATHIAFVYGGDIWVSELNGQRVVRLTSTPAVERDPHFSPDGKSIAFTSNRSGGNAVYTVPAEGGTPTRLTWHPSASSARGWTPDGKKVLYASTRETAPTAYERLWTVPVEGGSSTLLTAQWGTNGSLSPDGNSIALDRVDRWDSEWRAYRGGQNTPLVVLNLKDWSETLIPNESTTDIQPLWIGETVYFLSDRDWATNVWAFTPGTGALKQITTFKGADIKWLGGNSNQLVIERDGYLHLLDPNSGTTTQLSIEVKGDFPWAETKWEDVSKVARSASLSPSGKRAIMEARGEVFTVPIENGDARNITQSTDAADRAPLWSPTGNEIAWFSDKDKKGYRLLIASQAGLSEPRTISIGESKMAWEPAWSPDGKYLAFTDDDVRIRIVDIKAGTIQTADVGGTNIERGSLGLTWSPDSQWLAYAKSGSNNFRRIHVWSQKDKSTQPLTDAFADAFSPAWDLDKKHLYFLASTEVALGSGWANTSAMTSDPEYAAYVVNLRKVDPSPFVPKSDEETAKEEDKPEKDTKPTDDSKKEKKTKSTDSKATAEKDTTKLETVQIDFEGIERRTMALPLPVRNYPQLINGPAGVVFIGEQKAKTSGLTLQKFTLKEAETKEYVSGASQISVSADGKKMLARLGGTWKVMDTQKPSGADGEVMKVDLKMKLDRVKEWEQMFEEAWRYERDYFYDPNMHGRNWQEVHDRYAPLVPYIRHRADLTTILDQINGELSVGHSFVFGGDYPEVEKPSVGLLGADLVADKNRWKIKKIYTTESWNPELSSPLDRPGIKAKEGYYLVGINGKEMSTTDDPYRFLDGTVDRQTVLHLNKTPDFEGAWKEIVKPISSENALRQRAWVEDNRRLVDKLSNGRLAYVWVPNTSGGGFVSFNRYYFAQQDKEGAVIDERFNGGGLLDDYMVDLMTRTLRAAVTNEAPNGTALRLPAGILGPKVLLINEMAGSGGDFFPWVFRQQKAGPLIGARTWGGLVKSSVHYPLVDGGALTAPDNAVFDPINKKWIAENEGVAPDIAVRQDAKSLANGTDPQLERAVKEALLLIDQKKAPDVAHPAYSSPALKKQ</sequence>
<dbReference type="EC" id="3.4.21.-" evidence="7"/>
<dbReference type="SUPFAM" id="SSF69304">
    <property type="entry name" value="Tricorn protease N-terminal domain"/>
    <property type="match status" value="1"/>
</dbReference>
<feature type="active site" description="Charge relay system" evidence="8">
    <location>
        <position position="774"/>
    </location>
</feature>
<dbReference type="Proteomes" id="UP000479293">
    <property type="component" value="Unassembled WGS sequence"/>
</dbReference>
<evidence type="ECO:0000256" key="8">
    <source>
        <dbReference type="PIRSR" id="PIRSR036421-1"/>
    </source>
</evidence>
<dbReference type="SUPFAM" id="SSF82171">
    <property type="entry name" value="DPP6 N-terminal domain-like"/>
    <property type="match status" value="1"/>
</dbReference>
<gene>
    <name evidence="11" type="ORF">GBK04_09495</name>
</gene>
<evidence type="ECO:0000256" key="9">
    <source>
        <dbReference type="SAM" id="MobiDB-lite"/>
    </source>
</evidence>
<dbReference type="Gene3D" id="2.130.10.10">
    <property type="entry name" value="YVTN repeat-like/Quinoprotein amine dehydrogenase"/>
    <property type="match status" value="1"/>
</dbReference>
<dbReference type="InterPro" id="IPR029414">
    <property type="entry name" value="Tricorn_PDZ"/>
</dbReference>
<dbReference type="Pfam" id="PF14685">
    <property type="entry name" value="PDZ_Tricorn"/>
    <property type="match status" value="1"/>
</dbReference>
<feature type="active site" description="Charge relay system" evidence="8">
    <location>
        <position position="1056"/>
    </location>
</feature>
<dbReference type="PIRSF" id="PIRSF036421">
    <property type="entry name" value="Tricorn_protease"/>
    <property type="match status" value="1"/>
</dbReference>
<dbReference type="InterPro" id="IPR028204">
    <property type="entry name" value="Tricorn_C1"/>
</dbReference>
<dbReference type="InterPro" id="IPR015943">
    <property type="entry name" value="WD40/YVTN_repeat-like_dom_sf"/>
</dbReference>
<dbReference type="Pfam" id="PF26549">
    <property type="entry name" value="Tricorn_N"/>
    <property type="match status" value="1"/>
</dbReference>
<dbReference type="Pfam" id="PF26550">
    <property type="entry name" value="Tricorn_2nd"/>
    <property type="match status" value="1"/>
</dbReference>
<comment type="subcellular location">
    <subcellularLocation>
        <location evidence="1 7">Cytoplasm</location>
    </subcellularLocation>
</comment>